<name>A0A5S4UV55_9MICO</name>
<dbReference type="EMBL" id="VSSB01000002">
    <property type="protein sequence ID" value="TYL50412.1"/>
    <property type="molecule type" value="Genomic_DNA"/>
</dbReference>
<reference evidence="2 3" key="1">
    <citation type="submission" date="2019-08" db="EMBL/GenBank/DDBJ databases">
        <authorList>
            <person name="Hu J."/>
        </authorList>
    </citation>
    <scope>NUCLEOTIDE SEQUENCE [LARGE SCALE GENOMIC DNA]</scope>
    <source>
        <strain evidence="2 3">NEAU-184</strain>
    </source>
</reference>
<organism evidence="2 3">
    <name type="scientific">Agromyces mariniharenae</name>
    <dbReference type="NCBI Taxonomy" id="2604423"/>
    <lineage>
        <taxon>Bacteria</taxon>
        <taxon>Bacillati</taxon>
        <taxon>Actinomycetota</taxon>
        <taxon>Actinomycetes</taxon>
        <taxon>Micrococcales</taxon>
        <taxon>Microbacteriaceae</taxon>
        <taxon>Agromyces</taxon>
    </lineage>
</organism>
<accession>A0A5S4UV55</accession>
<protein>
    <submittedName>
        <fullName evidence="2">Uncharacterized protein</fullName>
    </submittedName>
</protein>
<evidence type="ECO:0000313" key="3">
    <source>
        <dbReference type="Proteomes" id="UP000325243"/>
    </source>
</evidence>
<keyword evidence="1" id="KW-0472">Membrane</keyword>
<evidence type="ECO:0000313" key="2">
    <source>
        <dbReference type="EMBL" id="TYL50412.1"/>
    </source>
</evidence>
<evidence type="ECO:0000256" key="1">
    <source>
        <dbReference type="SAM" id="Phobius"/>
    </source>
</evidence>
<keyword evidence="3" id="KW-1185">Reference proteome</keyword>
<keyword evidence="1" id="KW-1133">Transmembrane helix</keyword>
<keyword evidence="1" id="KW-0812">Transmembrane</keyword>
<dbReference type="AlphaFoldDB" id="A0A5S4UV55"/>
<dbReference type="RefSeq" id="WP_148734513.1">
    <property type="nucleotide sequence ID" value="NZ_VSSB01000002.1"/>
</dbReference>
<proteinExistence type="predicted"/>
<feature type="transmembrane region" description="Helical" evidence="1">
    <location>
        <begin position="23"/>
        <end position="46"/>
    </location>
</feature>
<sequence length="305" mass="32744">MADMWASFTGTIRELWATGRGRFAIFTTVALTLLVVGSIVAMNVALAPQATPPTTTTPAEPSEELFPDASVETQKPGGAPVIMDNGQVDVGGPGIPANIDGWVEPEDPEAEPDKHTGLTPWPAEVPLDALTTPAYDDVPVAECTASQIPEARAMGNDIIAYLFTWDTSTATFDQWAAPLDREWNRLYGYYGGDGMNGKGDTGLIEDRFKSIGISESTWAGWAQNGVRSEVRINQVVTTAPKHSLMQLDYAVTITRAGDGIEPESAVETVTVVLTAPCAHENWPSTASGWDMTGLQLFDFHGWASE</sequence>
<gene>
    <name evidence="2" type="ORF">FYC51_14490</name>
</gene>
<comment type="caution">
    <text evidence="2">The sequence shown here is derived from an EMBL/GenBank/DDBJ whole genome shotgun (WGS) entry which is preliminary data.</text>
</comment>
<dbReference type="Proteomes" id="UP000325243">
    <property type="component" value="Unassembled WGS sequence"/>
</dbReference>